<dbReference type="AlphaFoldDB" id="K9B5Q3"/>
<dbReference type="Pfam" id="PF16284">
    <property type="entry name" value="DUF4930"/>
    <property type="match status" value="1"/>
</dbReference>
<organism evidence="1 2">
    <name type="scientific">Staphylococcus massiliensis S46</name>
    <dbReference type="NCBI Taxonomy" id="1229783"/>
    <lineage>
        <taxon>Bacteria</taxon>
        <taxon>Bacillati</taxon>
        <taxon>Bacillota</taxon>
        <taxon>Bacilli</taxon>
        <taxon>Bacillales</taxon>
        <taxon>Staphylococcaceae</taxon>
        <taxon>Staphylococcus</taxon>
    </lineage>
</organism>
<proteinExistence type="predicted"/>
<dbReference type="PATRIC" id="fig|1229783.3.peg.192"/>
<protein>
    <recommendedName>
        <fullName evidence="3">DUF4930 domain-containing protein</fullName>
    </recommendedName>
</protein>
<dbReference type="eggNOG" id="ENOG50348PH">
    <property type="taxonomic scope" value="Bacteria"/>
</dbReference>
<dbReference type="InterPro" id="IPR032561">
    <property type="entry name" value="DUF4930"/>
</dbReference>
<accession>K9B5Q3</accession>
<name>K9B5Q3_9STAP</name>
<evidence type="ECO:0008006" key="3">
    <source>
        <dbReference type="Google" id="ProtNLM"/>
    </source>
</evidence>
<keyword evidence="2" id="KW-1185">Reference proteome</keyword>
<dbReference type="OrthoDB" id="2411880at2"/>
<dbReference type="EMBL" id="AMSQ01000002">
    <property type="protein sequence ID" value="EKU50167.1"/>
    <property type="molecule type" value="Genomic_DNA"/>
</dbReference>
<reference evidence="1 2" key="1">
    <citation type="journal article" date="2013" name="Genome Announc.">
        <title>Genome Sequence of Staphylococcus massiliensis Strain S46, Isolated from the Surface of Healthy Human Skin.</title>
        <authorList>
            <person name="Srivastav R."/>
            <person name="Singh A."/>
            <person name="Jangir P.K."/>
            <person name="Kumari C."/>
            <person name="Muduli S."/>
            <person name="Sharma R."/>
        </authorList>
    </citation>
    <scope>NUCLEOTIDE SEQUENCE [LARGE SCALE GENOMIC DNA]</scope>
    <source>
        <strain evidence="1 2">S46</strain>
    </source>
</reference>
<evidence type="ECO:0000313" key="1">
    <source>
        <dbReference type="EMBL" id="EKU50167.1"/>
    </source>
</evidence>
<comment type="caution">
    <text evidence="1">The sequence shown here is derived from an EMBL/GenBank/DDBJ whole genome shotgun (WGS) entry which is preliminary data.</text>
</comment>
<evidence type="ECO:0000313" key="2">
    <source>
        <dbReference type="Proteomes" id="UP000009885"/>
    </source>
</evidence>
<gene>
    <name evidence="1" type="ORF">C273_00945</name>
</gene>
<sequence length="153" mass="17791">MRFIFRMIKNLIALAIILFVVYIALNHAPFLKKQPWNPFSDQNTEQMNNNGAPVPQNGVSYSLEDNEFFQNVPLGQTKNVFQWLNKSEFMSVTGLSEMGYDDEYIVGKRDSQFIVYKFGEDQIRVYATEQEMTQDMENLGHSIEMKPAEAYQK</sequence>
<dbReference type="RefSeq" id="WP_009381851.1">
    <property type="nucleotide sequence ID" value="NZ_AMSQ01000002.1"/>
</dbReference>
<dbReference type="Proteomes" id="UP000009885">
    <property type="component" value="Unassembled WGS sequence"/>
</dbReference>